<sequence length="112" mass="12343">MDNADLSADLWIMAQVRQCNQRGIPAMILHKGDKDRGSLLLKINLLGPGCQVLSQTRDLDGNLAWLAANKGALMSEPDADEYVARALKRDPDLWVVELEDRKGENPFGGTLL</sequence>
<name>A0ABT4LNH3_9PROT</name>
<dbReference type="RefSeq" id="WP_269424843.1">
    <property type="nucleotide sequence ID" value="NZ_JAPWGY010000009.1"/>
</dbReference>
<dbReference type="Proteomes" id="UP001069802">
    <property type="component" value="Unassembled WGS sequence"/>
</dbReference>
<dbReference type="InterPro" id="IPR009964">
    <property type="entry name" value="DUF1491"/>
</dbReference>
<protein>
    <submittedName>
        <fullName evidence="1">DUF1491 family protein</fullName>
    </submittedName>
</protein>
<dbReference type="EMBL" id="JAPWGY010000009">
    <property type="protein sequence ID" value="MCZ4282700.1"/>
    <property type="molecule type" value="Genomic_DNA"/>
</dbReference>
<keyword evidence="2" id="KW-1185">Reference proteome</keyword>
<proteinExistence type="predicted"/>
<gene>
    <name evidence="1" type="ORF">O4H49_18095</name>
</gene>
<accession>A0ABT4LNH3</accession>
<comment type="caution">
    <text evidence="1">The sequence shown here is derived from an EMBL/GenBank/DDBJ whole genome shotgun (WGS) entry which is preliminary data.</text>
</comment>
<evidence type="ECO:0000313" key="1">
    <source>
        <dbReference type="EMBL" id="MCZ4282700.1"/>
    </source>
</evidence>
<evidence type="ECO:0000313" key="2">
    <source>
        <dbReference type="Proteomes" id="UP001069802"/>
    </source>
</evidence>
<organism evidence="1 2">
    <name type="scientific">Kiloniella laminariae</name>
    <dbReference type="NCBI Taxonomy" id="454162"/>
    <lineage>
        <taxon>Bacteria</taxon>
        <taxon>Pseudomonadati</taxon>
        <taxon>Pseudomonadota</taxon>
        <taxon>Alphaproteobacteria</taxon>
        <taxon>Rhodospirillales</taxon>
        <taxon>Kiloniellaceae</taxon>
        <taxon>Kiloniella</taxon>
    </lineage>
</organism>
<reference evidence="1" key="1">
    <citation type="submission" date="2022-12" db="EMBL/GenBank/DDBJ databases">
        <title>Bacterial isolates from different developmental stages of Nematostella vectensis.</title>
        <authorList>
            <person name="Fraune S."/>
        </authorList>
    </citation>
    <scope>NUCLEOTIDE SEQUENCE</scope>
    <source>
        <strain evidence="1">G21630-S1</strain>
    </source>
</reference>
<dbReference type="Pfam" id="PF07372">
    <property type="entry name" value="DUF1491"/>
    <property type="match status" value="1"/>
</dbReference>
<dbReference type="Gene3D" id="3.40.1530.20">
    <property type="entry name" value="Protein of unknown function (DUF1491)"/>
    <property type="match status" value="1"/>
</dbReference>